<dbReference type="Gene3D" id="1.20.1050.10">
    <property type="match status" value="1"/>
</dbReference>
<organism evidence="3 4">
    <name type="scientific">Peltaster fructicola</name>
    <dbReference type="NCBI Taxonomy" id="286661"/>
    <lineage>
        <taxon>Eukaryota</taxon>
        <taxon>Fungi</taxon>
        <taxon>Dikarya</taxon>
        <taxon>Ascomycota</taxon>
        <taxon>Pezizomycotina</taxon>
        <taxon>Dothideomycetes</taxon>
        <taxon>Dothideomycetes incertae sedis</taxon>
        <taxon>Peltaster</taxon>
    </lineage>
</organism>
<evidence type="ECO:0000313" key="4">
    <source>
        <dbReference type="Proteomes" id="UP000503462"/>
    </source>
</evidence>
<feature type="domain" description="GST N-terminal" evidence="2">
    <location>
        <begin position="15"/>
        <end position="102"/>
    </location>
</feature>
<dbReference type="PROSITE" id="PS50404">
    <property type="entry name" value="GST_NTER"/>
    <property type="match status" value="1"/>
</dbReference>
<dbReference type="AlphaFoldDB" id="A0A6H0XPH6"/>
<dbReference type="PANTHER" id="PTHR44051">
    <property type="entry name" value="GLUTATHIONE S-TRANSFERASE-RELATED"/>
    <property type="match status" value="1"/>
</dbReference>
<dbReference type="OrthoDB" id="2098326at2759"/>
<accession>A0A6H0XPH6</accession>
<dbReference type="Pfam" id="PF13409">
    <property type="entry name" value="GST_N_2"/>
    <property type="match status" value="1"/>
</dbReference>
<name>A0A6H0XPH6_9PEZI</name>
<dbReference type="Pfam" id="PF14497">
    <property type="entry name" value="GST_C_3"/>
    <property type="match status" value="1"/>
</dbReference>
<reference evidence="3 4" key="1">
    <citation type="journal article" date="2016" name="Sci. Rep.">
        <title>Peltaster fructicola genome reveals evolution from an invasive phytopathogen to an ectophytic parasite.</title>
        <authorList>
            <person name="Xu C."/>
            <person name="Chen H."/>
            <person name="Gleason M.L."/>
            <person name="Xu J.R."/>
            <person name="Liu H."/>
            <person name="Zhang R."/>
            <person name="Sun G."/>
        </authorList>
    </citation>
    <scope>NUCLEOTIDE SEQUENCE [LARGE SCALE GENOMIC DNA]</scope>
    <source>
        <strain evidence="3 4">LNHT1506</strain>
    </source>
</reference>
<dbReference type="Gene3D" id="3.40.30.10">
    <property type="entry name" value="Glutaredoxin"/>
    <property type="match status" value="1"/>
</dbReference>
<dbReference type="SUPFAM" id="SSF47616">
    <property type="entry name" value="GST C-terminal domain-like"/>
    <property type="match status" value="1"/>
</dbReference>
<dbReference type="Proteomes" id="UP000503462">
    <property type="component" value="Chromosome 1"/>
</dbReference>
<gene>
    <name evidence="3" type="ORF">AMS68_002052</name>
</gene>
<dbReference type="CDD" id="cd03046">
    <property type="entry name" value="GST_N_GTT1_like"/>
    <property type="match status" value="1"/>
</dbReference>
<dbReference type="InterPro" id="IPR004046">
    <property type="entry name" value="GST_C"/>
</dbReference>
<comment type="similarity">
    <text evidence="1">Belongs to the GST superfamily.</text>
</comment>
<dbReference type="SUPFAM" id="SSF52833">
    <property type="entry name" value="Thioredoxin-like"/>
    <property type="match status" value="1"/>
</dbReference>
<dbReference type="InterPro" id="IPR036249">
    <property type="entry name" value="Thioredoxin-like_sf"/>
</dbReference>
<dbReference type="CDD" id="cd03189">
    <property type="entry name" value="GST_C_GTT1_like"/>
    <property type="match status" value="1"/>
</dbReference>
<evidence type="ECO:0000313" key="3">
    <source>
        <dbReference type="EMBL" id="QIW96534.1"/>
    </source>
</evidence>
<dbReference type="InterPro" id="IPR004045">
    <property type="entry name" value="Glutathione_S-Trfase_N"/>
</dbReference>
<dbReference type="InterPro" id="IPR036282">
    <property type="entry name" value="Glutathione-S-Trfase_C_sf"/>
</dbReference>
<dbReference type="InterPro" id="IPR040079">
    <property type="entry name" value="Glutathione_S-Trfase"/>
</dbReference>
<sequence length="260" mass="29308">MAEIATTTSTGTEVPHVTLYWLDKSRSQRILWLLEECKGLTYDIEVFKRGADKLAPAELKTVHPLGKSPVITVKASPTSTPITIAESGTMTEYLCQYFAPQLVPKRYKDGQEGKICGETEEYLRYMQLMHYAEGSLMAILVMGVLIDGIREAPVPFFVKPLTRGVAGRVDDAFLTRNYENHFTYLNSLLETSEGEYLCGKKLTAVDILMSFPVIAAGARHGYDKYPKLKAYREMIKNESGFKRSVEVIEKRTGEKFQENL</sequence>
<dbReference type="EMBL" id="CP051139">
    <property type="protein sequence ID" value="QIW96534.1"/>
    <property type="molecule type" value="Genomic_DNA"/>
</dbReference>
<dbReference type="PANTHER" id="PTHR44051:SF9">
    <property type="entry name" value="GLUTATHIONE S-TRANSFERASE 1"/>
    <property type="match status" value="1"/>
</dbReference>
<protein>
    <recommendedName>
        <fullName evidence="2">GST N-terminal domain-containing protein</fullName>
    </recommendedName>
</protein>
<dbReference type="SFLD" id="SFLDS00019">
    <property type="entry name" value="Glutathione_Transferase_(cytos"/>
    <property type="match status" value="1"/>
</dbReference>
<evidence type="ECO:0000259" key="2">
    <source>
        <dbReference type="PROSITE" id="PS50404"/>
    </source>
</evidence>
<proteinExistence type="inferred from homology"/>
<evidence type="ECO:0000256" key="1">
    <source>
        <dbReference type="ARBA" id="ARBA00007409"/>
    </source>
</evidence>
<keyword evidence="4" id="KW-1185">Reference proteome</keyword>